<accession>A0ABS5JXK7</accession>
<reference evidence="2 3" key="1">
    <citation type="journal article" date="2015" name="Int. J. Syst. Evol. Microbiol.">
        <title>Carboxylicivirga linearis sp. nov., isolated from a sea cucumber culture pond.</title>
        <authorList>
            <person name="Wang F.Q."/>
            <person name="Zhou Y.X."/>
            <person name="Lin X.Z."/>
            <person name="Chen G.J."/>
            <person name="Du Z.J."/>
        </authorList>
    </citation>
    <scope>NUCLEOTIDE SEQUENCE [LARGE SCALE GENOMIC DNA]</scope>
    <source>
        <strain evidence="2 3">FB218</strain>
    </source>
</reference>
<evidence type="ECO:0000259" key="1">
    <source>
        <dbReference type="SMART" id="SM00860"/>
    </source>
</evidence>
<name>A0ABS5JXK7_9BACT</name>
<dbReference type="EMBL" id="JAGUCO010000012">
    <property type="protein sequence ID" value="MBS2099618.1"/>
    <property type="molecule type" value="Genomic_DNA"/>
</dbReference>
<dbReference type="Pfam" id="PF09346">
    <property type="entry name" value="SMI1_KNR4"/>
    <property type="match status" value="1"/>
</dbReference>
<protein>
    <submittedName>
        <fullName evidence="2">SMI1/KNR4 family protein</fullName>
    </submittedName>
</protein>
<dbReference type="SUPFAM" id="SSF160631">
    <property type="entry name" value="SMI1/KNR4-like"/>
    <property type="match status" value="1"/>
</dbReference>
<gene>
    <name evidence="2" type="ORF">KEM10_15085</name>
</gene>
<dbReference type="Proteomes" id="UP000708576">
    <property type="component" value="Unassembled WGS sequence"/>
</dbReference>
<evidence type="ECO:0000313" key="3">
    <source>
        <dbReference type="Proteomes" id="UP000708576"/>
    </source>
</evidence>
<feature type="domain" description="Knr4/Smi1-like" evidence="1">
    <location>
        <begin position="73"/>
        <end position="197"/>
    </location>
</feature>
<organism evidence="2 3">
    <name type="scientific">Carboxylicivirga linearis</name>
    <dbReference type="NCBI Taxonomy" id="1628157"/>
    <lineage>
        <taxon>Bacteria</taxon>
        <taxon>Pseudomonadati</taxon>
        <taxon>Bacteroidota</taxon>
        <taxon>Bacteroidia</taxon>
        <taxon>Marinilabiliales</taxon>
        <taxon>Marinilabiliaceae</taxon>
        <taxon>Carboxylicivirga</taxon>
    </lineage>
</organism>
<dbReference type="RefSeq" id="WP_212216859.1">
    <property type="nucleotide sequence ID" value="NZ_JAGUCO010000012.1"/>
</dbReference>
<dbReference type="PROSITE" id="PS51257">
    <property type="entry name" value="PROKAR_LIPOPROTEIN"/>
    <property type="match status" value="1"/>
</dbReference>
<dbReference type="Gene3D" id="3.40.1580.10">
    <property type="entry name" value="SMI1/KNR4-like"/>
    <property type="match status" value="1"/>
</dbReference>
<evidence type="ECO:0000313" key="2">
    <source>
        <dbReference type="EMBL" id="MBS2099618.1"/>
    </source>
</evidence>
<dbReference type="SMART" id="SM00860">
    <property type="entry name" value="SMI1_KNR4"/>
    <property type="match status" value="1"/>
</dbReference>
<keyword evidence="3" id="KW-1185">Reference proteome</keyword>
<proteinExistence type="predicted"/>
<dbReference type="InterPro" id="IPR018958">
    <property type="entry name" value="Knr4/Smi1-like_dom"/>
</dbReference>
<dbReference type="InterPro" id="IPR037883">
    <property type="entry name" value="Knr4/Smi1-like_sf"/>
</dbReference>
<comment type="caution">
    <text evidence="2">The sequence shown here is derived from an EMBL/GenBank/DDBJ whole genome shotgun (WGS) entry which is preliminary data.</text>
</comment>
<sequence length="207" mass="24194">MAKSLVIILISLLTSCISKSNKSTYVSDLEDYVPKDSSFYKTNLTSISKQMIRLAEYDFTENQVQSIWIGNRGATPEEIKKTEDRLRINLPNDYRDFILTSNGFQKINEVEPTFFSIGEIDYLKNVDTNLIEIWKAFGTYDIGKTLEKSIIIGGIMEEQSFLLIPPDNQYKNWRYWKFAAWIPGEEPYENLKEYFSKVLEFMNELEQ</sequence>